<sequence length="319" mass="34447">MRLIIDTDTAGDDCFSILLALRNPAVKLEAITICNGNVDFAQQIENALYTLEIAGAGGRVPVHPGCPLPMIRKPVDATEFFGADGMSDANYPKAAQRPDPKHAVDAIIDLVMSHPGEIDILAQAPLTNIAAAWVKEPRIATATRHLWVMGGMDNSIGNTTPASEFNFYVDPEAAKIVAKAGFNLTLSTWTLTLKSGTLPDEVLAEIAAMDTPLARFFMRISEAPFERTRIRYGRPLSTHPDSLTCALAIDESLILDSADCLLDVETQGELTRGYSSLCVPNQGLDAIADPLWPSGKPNCRVVREADTARFGAMLVDALR</sequence>
<keyword evidence="2" id="KW-0378">Hydrolase</keyword>
<dbReference type="GO" id="GO:0008477">
    <property type="term" value="F:purine nucleosidase activity"/>
    <property type="evidence" value="ECO:0007669"/>
    <property type="project" value="UniProtKB-EC"/>
</dbReference>
<protein>
    <submittedName>
        <fullName evidence="2">Purine nucleosidase</fullName>
        <ecNumber evidence="2">3.2.2.1</ecNumber>
    </submittedName>
</protein>
<dbReference type="RefSeq" id="WP_266350215.1">
    <property type="nucleotide sequence ID" value="NZ_JAPKNG010000005.1"/>
</dbReference>
<proteinExistence type="predicted"/>
<name>A0ABU0HAJ0_9HYPH</name>
<evidence type="ECO:0000313" key="3">
    <source>
        <dbReference type="Proteomes" id="UP001241603"/>
    </source>
</evidence>
<dbReference type="PANTHER" id="PTHR46190:SF1">
    <property type="entry name" value="SI:CH211-201H21.5"/>
    <property type="match status" value="1"/>
</dbReference>
<organism evidence="2 3">
    <name type="scientific">Kaistia dalseonensis</name>
    <dbReference type="NCBI Taxonomy" id="410840"/>
    <lineage>
        <taxon>Bacteria</taxon>
        <taxon>Pseudomonadati</taxon>
        <taxon>Pseudomonadota</taxon>
        <taxon>Alphaproteobacteria</taxon>
        <taxon>Hyphomicrobiales</taxon>
        <taxon>Kaistiaceae</taxon>
        <taxon>Kaistia</taxon>
    </lineage>
</organism>
<dbReference type="PANTHER" id="PTHR46190">
    <property type="entry name" value="SI:CH211-201H21.5-RELATED"/>
    <property type="match status" value="1"/>
</dbReference>
<reference evidence="2 3" key="1">
    <citation type="submission" date="2023-07" db="EMBL/GenBank/DDBJ databases">
        <title>Genomic Encyclopedia of Type Strains, Phase IV (KMG-IV): sequencing the most valuable type-strain genomes for metagenomic binning, comparative biology and taxonomic classification.</title>
        <authorList>
            <person name="Goeker M."/>
        </authorList>
    </citation>
    <scope>NUCLEOTIDE SEQUENCE [LARGE SCALE GENOMIC DNA]</scope>
    <source>
        <strain evidence="2 3">B6-8</strain>
    </source>
</reference>
<keyword evidence="3" id="KW-1185">Reference proteome</keyword>
<dbReference type="Proteomes" id="UP001241603">
    <property type="component" value="Unassembled WGS sequence"/>
</dbReference>
<comment type="caution">
    <text evidence="2">The sequence shown here is derived from an EMBL/GenBank/DDBJ whole genome shotgun (WGS) entry which is preliminary data.</text>
</comment>
<dbReference type="Gene3D" id="3.90.245.10">
    <property type="entry name" value="Ribonucleoside hydrolase-like"/>
    <property type="match status" value="1"/>
</dbReference>
<evidence type="ECO:0000313" key="2">
    <source>
        <dbReference type="EMBL" id="MDQ0439328.1"/>
    </source>
</evidence>
<dbReference type="InterPro" id="IPR001910">
    <property type="entry name" value="Inosine/uridine_hydrolase_dom"/>
</dbReference>
<dbReference type="InterPro" id="IPR036452">
    <property type="entry name" value="Ribo_hydro-like"/>
</dbReference>
<dbReference type="EC" id="3.2.2.1" evidence="2"/>
<gene>
    <name evidence="2" type="ORF">QO014_003729</name>
</gene>
<evidence type="ECO:0000259" key="1">
    <source>
        <dbReference type="Pfam" id="PF01156"/>
    </source>
</evidence>
<accession>A0ABU0HAJ0</accession>
<dbReference type="Pfam" id="PF01156">
    <property type="entry name" value="IU_nuc_hydro"/>
    <property type="match status" value="1"/>
</dbReference>
<dbReference type="SUPFAM" id="SSF53590">
    <property type="entry name" value="Nucleoside hydrolase"/>
    <property type="match status" value="1"/>
</dbReference>
<dbReference type="EMBL" id="JAUSVO010000005">
    <property type="protein sequence ID" value="MDQ0439328.1"/>
    <property type="molecule type" value="Genomic_DNA"/>
</dbReference>
<keyword evidence="2" id="KW-0326">Glycosidase</keyword>
<feature type="domain" description="Inosine/uridine-preferring nucleoside hydrolase" evidence="1">
    <location>
        <begin position="3"/>
        <end position="310"/>
    </location>
</feature>
<dbReference type="InterPro" id="IPR052775">
    <property type="entry name" value="IUN_hydrolase"/>
</dbReference>